<dbReference type="PROSITE" id="PS50995">
    <property type="entry name" value="HTH_MARR_2"/>
    <property type="match status" value="1"/>
</dbReference>
<dbReference type="EMBL" id="JAUQUB010000001">
    <property type="protein sequence ID" value="MDO7880603.1"/>
    <property type="molecule type" value="Genomic_DNA"/>
</dbReference>
<keyword evidence="3" id="KW-1185">Reference proteome</keyword>
<evidence type="ECO:0000313" key="3">
    <source>
        <dbReference type="Proteomes" id="UP001241072"/>
    </source>
</evidence>
<dbReference type="SUPFAM" id="SSF46785">
    <property type="entry name" value="Winged helix' DNA-binding domain"/>
    <property type="match status" value="1"/>
</dbReference>
<dbReference type="PANTHER" id="PTHR33164">
    <property type="entry name" value="TRANSCRIPTIONAL REGULATOR, MARR FAMILY"/>
    <property type="match status" value="1"/>
</dbReference>
<dbReference type="Proteomes" id="UP001241072">
    <property type="component" value="Unassembled WGS sequence"/>
</dbReference>
<dbReference type="SMART" id="SM00347">
    <property type="entry name" value="HTH_MARR"/>
    <property type="match status" value="1"/>
</dbReference>
<dbReference type="Pfam" id="PF12802">
    <property type="entry name" value="MarR_2"/>
    <property type="match status" value="1"/>
</dbReference>
<dbReference type="RefSeq" id="WP_305001035.1">
    <property type="nucleotide sequence ID" value="NZ_JAUQUB010000001.1"/>
</dbReference>
<reference evidence="2 3" key="1">
    <citation type="submission" date="2023-07" db="EMBL/GenBank/DDBJ databases">
        <title>Protaetiibacter sp. nov WY-16 isolated from soil.</title>
        <authorList>
            <person name="Liu B."/>
            <person name="Wan Y."/>
        </authorList>
    </citation>
    <scope>NUCLEOTIDE SEQUENCE [LARGE SCALE GENOMIC DNA]</scope>
    <source>
        <strain evidence="2 3">WY-16</strain>
    </source>
</reference>
<dbReference type="InterPro" id="IPR000835">
    <property type="entry name" value="HTH_MarR-typ"/>
</dbReference>
<sequence>MTASLSEQELATWRGFALMRRQLDLTLERRLQADAGISSADFAVLMSLQEEPARRLRAGRIGDLIGWEKSRVSHQLSRMEQRGLVTREECGDDARGVWIGITAEGSRAVLAALRDHTEAIRQYFFDLLSPEEQEVLRSVSFRVLDAINPPICQPEVDELAASA</sequence>
<evidence type="ECO:0000259" key="1">
    <source>
        <dbReference type="PROSITE" id="PS50995"/>
    </source>
</evidence>
<name>A0ABT9BHU9_9MICO</name>
<evidence type="ECO:0000313" key="2">
    <source>
        <dbReference type="EMBL" id="MDO7880603.1"/>
    </source>
</evidence>
<dbReference type="InterPro" id="IPR039422">
    <property type="entry name" value="MarR/SlyA-like"/>
</dbReference>
<proteinExistence type="predicted"/>
<organism evidence="2 3">
    <name type="scientific">Antiquaquibacter soli</name>
    <dbReference type="NCBI Taxonomy" id="3064523"/>
    <lineage>
        <taxon>Bacteria</taxon>
        <taxon>Bacillati</taxon>
        <taxon>Actinomycetota</taxon>
        <taxon>Actinomycetes</taxon>
        <taxon>Micrococcales</taxon>
        <taxon>Microbacteriaceae</taxon>
        <taxon>Antiquaquibacter</taxon>
    </lineage>
</organism>
<protein>
    <submittedName>
        <fullName evidence="2">MarR family transcriptional regulator</fullName>
    </submittedName>
</protein>
<dbReference type="InterPro" id="IPR036390">
    <property type="entry name" value="WH_DNA-bd_sf"/>
</dbReference>
<dbReference type="PANTHER" id="PTHR33164:SF99">
    <property type="entry name" value="MARR FAMILY REGULATORY PROTEIN"/>
    <property type="match status" value="1"/>
</dbReference>
<feature type="domain" description="HTH marR-type" evidence="1">
    <location>
        <begin position="1"/>
        <end position="145"/>
    </location>
</feature>
<dbReference type="Gene3D" id="1.10.10.10">
    <property type="entry name" value="Winged helix-like DNA-binding domain superfamily/Winged helix DNA-binding domain"/>
    <property type="match status" value="1"/>
</dbReference>
<accession>A0ABT9BHU9</accession>
<dbReference type="InterPro" id="IPR036388">
    <property type="entry name" value="WH-like_DNA-bd_sf"/>
</dbReference>
<gene>
    <name evidence="2" type="ORF">Q5716_00015</name>
</gene>
<comment type="caution">
    <text evidence="2">The sequence shown here is derived from an EMBL/GenBank/DDBJ whole genome shotgun (WGS) entry which is preliminary data.</text>
</comment>